<dbReference type="EMBL" id="QGMF01001188">
    <property type="protein sequence ID" value="TVY12951.1"/>
    <property type="molecule type" value="Genomic_DNA"/>
</dbReference>
<evidence type="ECO:0000259" key="1">
    <source>
        <dbReference type="Pfam" id="PF06985"/>
    </source>
</evidence>
<reference evidence="2 3" key="1">
    <citation type="submission" date="2018-05" db="EMBL/GenBank/DDBJ databases">
        <title>Whole genome sequencing for identification of molecular markers to develop diagnostic detection tools for the regulated plant pathogen Lachnellula willkommii.</title>
        <authorList>
            <person name="Giroux E."/>
            <person name="Bilodeau G."/>
        </authorList>
    </citation>
    <scope>NUCLEOTIDE SEQUENCE [LARGE SCALE GENOMIC DNA]</scope>
    <source>
        <strain evidence="2 3">CBS 203.66</strain>
    </source>
</reference>
<dbReference type="PANTHER" id="PTHR33112">
    <property type="entry name" value="DOMAIN PROTEIN, PUTATIVE-RELATED"/>
    <property type="match status" value="1"/>
</dbReference>
<evidence type="ECO:0000313" key="2">
    <source>
        <dbReference type="EMBL" id="TVY12951.1"/>
    </source>
</evidence>
<proteinExistence type="predicted"/>
<dbReference type="InterPro" id="IPR010730">
    <property type="entry name" value="HET"/>
</dbReference>
<organism evidence="2 3">
    <name type="scientific">Lachnellula arida</name>
    <dbReference type="NCBI Taxonomy" id="1316785"/>
    <lineage>
        <taxon>Eukaryota</taxon>
        <taxon>Fungi</taxon>
        <taxon>Dikarya</taxon>
        <taxon>Ascomycota</taxon>
        <taxon>Pezizomycotina</taxon>
        <taxon>Leotiomycetes</taxon>
        <taxon>Helotiales</taxon>
        <taxon>Lachnaceae</taxon>
        <taxon>Lachnellula</taxon>
    </lineage>
</organism>
<gene>
    <name evidence="2" type="ORF">LARI1_G009528</name>
</gene>
<keyword evidence="3" id="KW-1185">Reference proteome</keyword>
<comment type="caution">
    <text evidence="2">The sequence shown here is derived from an EMBL/GenBank/DDBJ whole genome shotgun (WGS) entry which is preliminary data.</text>
</comment>
<protein>
    <recommendedName>
        <fullName evidence="1">Heterokaryon incompatibility domain-containing protein</fullName>
    </recommendedName>
</protein>
<evidence type="ECO:0000313" key="3">
    <source>
        <dbReference type="Proteomes" id="UP000469559"/>
    </source>
</evidence>
<name>A0A8T9B0W9_9HELO</name>
<dbReference type="AlphaFoldDB" id="A0A8T9B0W9"/>
<accession>A0A8T9B0W9</accession>
<sequence length="530" mass="59742">MDLASDPPRIRLVTCDEIAENEPRYATLSHCWGGNSPFRLLQSNLEEMKSGIPFREFPKTFQEAIFVARKLGISYLWIDAVCIVQDSHQDWTQQASLMEQVYSNSYLTIAATDSADSAGGLGRDRNAQAVQSVYAPRLNHDDTNPAGWFCYGGPRFEGHLTRRGWVLQERFLSPRVVHYLGNQIGWECSESMTSEGLPASVNLRQNAVTLFKCLNTSIADTDSNGETRIKNVYVLWDTLVMRYASGHLTFSSDRPIAIAGVARVVCRHLDLEASDFHCGLWGPRFAGGLAWHSVDTSQEQLARDPLLGIPSWSWLSVDGEVWQDHTGRYFRYKTPIEVVELRTTPVGDPFGPVNSAFARIKGPICPVSISERSGSRDPAKDDESPFYDITLDGIAFLAGRCFLLNWDGSRGQSLNSVLETTLYLLLVRAGEQPENGPAGLDLLYGFNTYCCIILTAVPRRRGHFRRIGFIEFLFPLTEPRAPPPNFGNERDSNMCRRVHRRLDECFAKRNLPEYLYEAIDDQHKYTIILQ</sequence>
<dbReference type="Pfam" id="PF06985">
    <property type="entry name" value="HET"/>
    <property type="match status" value="1"/>
</dbReference>
<dbReference type="Proteomes" id="UP000469559">
    <property type="component" value="Unassembled WGS sequence"/>
</dbReference>
<feature type="domain" description="Heterokaryon incompatibility" evidence="1">
    <location>
        <begin position="25"/>
        <end position="169"/>
    </location>
</feature>
<dbReference type="PANTHER" id="PTHR33112:SF10">
    <property type="entry name" value="TOL"/>
    <property type="match status" value="1"/>
</dbReference>
<dbReference type="OrthoDB" id="5362512at2759"/>